<sequence>MWVCKIVCRASCCVLVCVGFDGSPILPWPGLPCNDSAEPVAGRGQLKSVIQSRAVYSWPWSWNIDPLVAAPVSTSKVPVSDAGRWVAAAIAGVPCGGGEWRCSGWETRRAGACGVSIIPSLQHAVRTYVHRQGAEQNVLLSPCVSTV</sequence>
<evidence type="ECO:0008006" key="4">
    <source>
        <dbReference type="Google" id="ProtNLM"/>
    </source>
</evidence>
<accession>A0A1Y1ZMW9</accession>
<keyword evidence="3" id="KW-1185">Reference proteome</keyword>
<comment type="caution">
    <text evidence="2">The sequence shown here is derived from an EMBL/GenBank/DDBJ whole genome shotgun (WGS) entry which is preliminary data.</text>
</comment>
<reference evidence="2 3" key="1">
    <citation type="submission" date="2016-07" db="EMBL/GenBank/DDBJ databases">
        <title>Pervasive Adenine N6-methylation of Active Genes in Fungi.</title>
        <authorList>
            <consortium name="DOE Joint Genome Institute"/>
            <person name="Mondo S.J."/>
            <person name="Dannebaum R.O."/>
            <person name="Kuo R.C."/>
            <person name="Labutti K."/>
            <person name="Haridas S."/>
            <person name="Kuo A."/>
            <person name="Salamov A."/>
            <person name="Ahrendt S.R."/>
            <person name="Lipzen A."/>
            <person name="Sullivan W."/>
            <person name="Andreopoulos W.B."/>
            <person name="Clum A."/>
            <person name="Lindquist E."/>
            <person name="Daum C."/>
            <person name="Ramamoorthy G.K."/>
            <person name="Gryganskyi A."/>
            <person name="Culley D."/>
            <person name="Magnuson J.K."/>
            <person name="James T.Y."/>
            <person name="O'Malley M.A."/>
            <person name="Stajich J.E."/>
            <person name="Spatafora J.W."/>
            <person name="Visel A."/>
            <person name="Grigoriev I.V."/>
        </authorList>
    </citation>
    <scope>NUCLEOTIDE SEQUENCE [LARGE SCALE GENOMIC DNA]</scope>
    <source>
        <strain evidence="2 3">CBS 115471</strain>
    </source>
</reference>
<proteinExistence type="predicted"/>
<keyword evidence="1" id="KW-0732">Signal</keyword>
<dbReference type="EMBL" id="MCFA01000064">
    <property type="protein sequence ID" value="ORY11165.1"/>
    <property type="molecule type" value="Genomic_DNA"/>
</dbReference>
<name>A0A1Y1ZMW9_9PLEO</name>
<evidence type="ECO:0000313" key="2">
    <source>
        <dbReference type="EMBL" id="ORY11165.1"/>
    </source>
</evidence>
<evidence type="ECO:0000256" key="1">
    <source>
        <dbReference type="SAM" id="SignalP"/>
    </source>
</evidence>
<evidence type="ECO:0000313" key="3">
    <source>
        <dbReference type="Proteomes" id="UP000193144"/>
    </source>
</evidence>
<dbReference type="AlphaFoldDB" id="A0A1Y1ZMW9"/>
<gene>
    <name evidence="2" type="ORF">BCR34DRAFT_565773</name>
</gene>
<protein>
    <recommendedName>
        <fullName evidence="4">Secreted protein</fullName>
    </recommendedName>
</protein>
<feature type="chain" id="PRO_5012575975" description="Secreted protein" evidence="1">
    <location>
        <begin position="20"/>
        <end position="147"/>
    </location>
</feature>
<feature type="signal peptide" evidence="1">
    <location>
        <begin position="1"/>
        <end position="19"/>
    </location>
</feature>
<dbReference type="Proteomes" id="UP000193144">
    <property type="component" value="Unassembled WGS sequence"/>
</dbReference>
<organism evidence="2 3">
    <name type="scientific">Clohesyomyces aquaticus</name>
    <dbReference type="NCBI Taxonomy" id="1231657"/>
    <lineage>
        <taxon>Eukaryota</taxon>
        <taxon>Fungi</taxon>
        <taxon>Dikarya</taxon>
        <taxon>Ascomycota</taxon>
        <taxon>Pezizomycotina</taxon>
        <taxon>Dothideomycetes</taxon>
        <taxon>Pleosporomycetidae</taxon>
        <taxon>Pleosporales</taxon>
        <taxon>Lindgomycetaceae</taxon>
        <taxon>Clohesyomyces</taxon>
    </lineage>
</organism>